<dbReference type="GO" id="GO:0003677">
    <property type="term" value="F:DNA binding"/>
    <property type="evidence" value="ECO:0007669"/>
    <property type="project" value="InterPro"/>
</dbReference>
<reference evidence="1" key="1">
    <citation type="submission" date="2022-02" db="EMBL/GenBank/DDBJ databases">
        <title>Atlantic sturgeon de novo genome assembly.</title>
        <authorList>
            <person name="Stock M."/>
            <person name="Klopp C."/>
            <person name="Guiguen Y."/>
            <person name="Cabau C."/>
            <person name="Parinello H."/>
            <person name="Santidrian Yebra-Pimentel E."/>
            <person name="Kuhl H."/>
            <person name="Dirks R.P."/>
            <person name="Guessner J."/>
            <person name="Wuertz S."/>
            <person name="Du K."/>
            <person name="Schartl M."/>
        </authorList>
    </citation>
    <scope>NUCLEOTIDE SEQUENCE</scope>
    <source>
        <strain evidence="1">STURGEONOMICS-FGT-2020</strain>
        <tissue evidence="1">Whole blood</tissue>
    </source>
</reference>
<sequence>MNSPDEDVSVRTLLKAVMSTEPSHTPVRVTRRQGFVSDKMPLKVLIERHLPMEYRMLLIPVATSGNRVILKM</sequence>
<organism evidence="1 2">
    <name type="scientific">Acipenser oxyrinchus oxyrinchus</name>
    <dbReference type="NCBI Taxonomy" id="40147"/>
    <lineage>
        <taxon>Eukaryota</taxon>
        <taxon>Metazoa</taxon>
        <taxon>Chordata</taxon>
        <taxon>Craniata</taxon>
        <taxon>Vertebrata</taxon>
        <taxon>Euteleostomi</taxon>
        <taxon>Actinopterygii</taxon>
        <taxon>Chondrostei</taxon>
        <taxon>Acipenseriformes</taxon>
        <taxon>Acipenseridae</taxon>
        <taxon>Acipenser</taxon>
    </lineage>
</organism>
<gene>
    <name evidence="1" type="primary">CENPT</name>
    <name evidence="1" type="ORF">AOXY_G18145</name>
</gene>
<dbReference type="GO" id="GO:0000278">
    <property type="term" value="P:mitotic cell cycle"/>
    <property type="evidence" value="ECO:0007669"/>
    <property type="project" value="TreeGrafter"/>
</dbReference>
<name>A0AAD8D3L7_ACIOX</name>
<dbReference type="GO" id="GO:0051382">
    <property type="term" value="P:kinetochore assembly"/>
    <property type="evidence" value="ECO:0007669"/>
    <property type="project" value="InterPro"/>
</dbReference>
<dbReference type="InterPro" id="IPR009072">
    <property type="entry name" value="Histone-fold"/>
</dbReference>
<dbReference type="PANTHER" id="PTHR46904">
    <property type="entry name" value="CENTROMERE PROTEIN T"/>
    <property type="match status" value="1"/>
</dbReference>
<dbReference type="GO" id="GO:0046982">
    <property type="term" value="F:protein heterodimerization activity"/>
    <property type="evidence" value="ECO:0007669"/>
    <property type="project" value="InterPro"/>
</dbReference>
<evidence type="ECO:0000313" key="1">
    <source>
        <dbReference type="EMBL" id="KAK1161906.1"/>
    </source>
</evidence>
<dbReference type="EMBL" id="JAGXEW010000017">
    <property type="protein sequence ID" value="KAK1161906.1"/>
    <property type="molecule type" value="Genomic_DNA"/>
</dbReference>
<dbReference type="GO" id="GO:0007059">
    <property type="term" value="P:chromosome segregation"/>
    <property type="evidence" value="ECO:0007669"/>
    <property type="project" value="TreeGrafter"/>
</dbReference>
<dbReference type="AlphaFoldDB" id="A0AAD8D3L7"/>
<dbReference type="Gene3D" id="1.10.20.10">
    <property type="entry name" value="Histone, subunit A"/>
    <property type="match status" value="1"/>
</dbReference>
<dbReference type="GO" id="GO:0000776">
    <property type="term" value="C:kinetochore"/>
    <property type="evidence" value="ECO:0007669"/>
    <property type="project" value="InterPro"/>
</dbReference>
<keyword evidence="2" id="KW-1185">Reference proteome</keyword>
<accession>A0AAD8D3L7</accession>
<dbReference type="InterPro" id="IPR028255">
    <property type="entry name" value="CENP-T"/>
</dbReference>
<proteinExistence type="predicted"/>
<dbReference type="Proteomes" id="UP001230051">
    <property type="component" value="Unassembled WGS sequence"/>
</dbReference>
<comment type="caution">
    <text evidence="1">The sequence shown here is derived from an EMBL/GenBank/DDBJ whole genome shotgun (WGS) entry which is preliminary data.</text>
</comment>
<dbReference type="PANTHER" id="PTHR46904:SF1">
    <property type="entry name" value="CENTROMERE PROTEIN T"/>
    <property type="match status" value="1"/>
</dbReference>
<protein>
    <submittedName>
        <fullName evidence="1">Centromere protein T</fullName>
    </submittedName>
</protein>
<evidence type="ECO:0000313" key="2">
    <source>
        <dbReference type="Proteomes" id="UP001230051"/>
    </source>
</evidence>